<proteinExistence type="predicted"/>
<dbReference type="Pfam" id="PF01575">
    <property type="entry name" value="MaoC_dehydratas"/>
    <property type="match status" value="1"/>
</dbReference>
<protein>
    <submittedName>
        <fullName evidence="2">Dehydratase</fullName>
    </submittedName>
</protein>
<reference evidence="2 3" key="1">
    <citation type="submission" date="2019-08" db="EMBL/GenBank/DDBJ databases">
        <title>Marinobacter ZYF650 sp. nov., a marine bacterium isolated from seawater of the Mariana trench.</title>
        <authorList>
            <person name="Ahmad W."/>
        </authorList>
    </citation>
    <scope>NUCLEOTIDE SEQUENCE [LARGE SCALE GENOMIC DNA]</scope>
    <source>
        <strain evidence="2 3">ZYF650</strain>
    </source>
</reference>
<dbReference type="Proteomes" id="UP000323161">
    <property type="component" value="Unassembled WGS sequence"/>
</dbReference>
<dbReference type="RefSeq" id="WP_149600909.1">
    <property type="nucleotide sequence ID" value="NZ_VTUU01000007.1"/>
</dbReference>
<dbReference type="SUPFAM" id="SSF54637">
    <property type="entry name" value="Thioesterase/thiol ester dehydrase-isomerase"/>
    <property type="match status" value="1"/>
</dbReference>
<dbReference type="Gene3D" id="3.10.129.10">
    <property type="entry name" value="Hotdog Thioesterase"/>
    <property type="match status" value="1"/>
</dbReference>
<dbReference type="PANTHER" id="PTHR43664:SF1">
    <property type="entry name" value="BETA-METHYLMALYL-COA DEHYDRATASE"/>
    <property type="match status" value="1"/>
</dbReference>
<keyword evidence="3" id="KW-1185">Reference proteome</keyword>
<name>A0A5B0VCN7_9GAMM</name>
<dbReference type="InterPro" id="IPR052342">
    <property type="entry name" value="MCH/BMMD"/>
</dbReference>
<dbReference type="AlphaFoldDB" id="A0A5B0VCN7"/>
<sequence>MDHSLYFEDLKQGEVFESTGRTVTESDMTFFSMLSGDWNPIHCDQSYASKTRFGERLVHGAYGIAIATGMMHTLGIFDKSAVAMMSLSEWKFVKPILVGMTLRLRLTILDFEEGTSARVGRVNRRLELVNEHDEVVQDGVSDMLILKRSGL</sequence>
<gene>
    <name evidence="2" type="ORF">FWJ25_14125</name>
</gene>
<evidence type="ECO:0000313" key="2">
    <source>
        <dbReference type="EMBL" id="KAA1172327.1"/>
    </source>
</evidence>
<comment type="caution">
    <text evidence="2">The sequence shown here is derived from an EMBL/GenBank/DDBJ whole genome shotgun (WGS) entry which is preliminary data.</text>
</comment>
<dbReference type="InterPro" id="IPR029069">
    <property type="entry name" value="HotDog_dom_sf"/>
</dbReference>
<accession>A0A5B0VCN7</accession>
<evidence type="ECO:0000259" key="1">
    <source>
        <dbReference type="Pfam" id="PF01575"/>
    </source>
</evidence>
<organism evidence="2 3">
    <name type="scientific">Marinobacter salinexigens</name>
    <dbReference type="NCBI Taxonomy" id="2919747"/>
    <lineage>
        <taxon>Bacteria</taxon>
        <taxon>Pseudomonadati</taxon>
        <taxon>Pseudomonadota</taxon>
        <taxon>Gammaproteobacteria</taxon>
        <taxon>Pseudomonadales</taxon>
        <taxon>Marinobacteraceae</taxon>
        <taxon>Marinobacter</taxon>
    </lineage>
</organism>
<evidence type="ECO:0000313" key="3">
    <source>
        <dbReference type="Proteomes" id="UP000323161"/>
    </source>
</evidence>
<dbReference type="InterPro" id="IPR002539">
    <property type="entry name" value="MaoC-like_dom"/>
</dbReference>
<dbReference type="PANTHER" id="PTHR43664">
    <property type="entry name" value="MONOAMINE OXIDASE-RELATED"/>
    <property type="match status" value="1"/>
</dbReference>
<feature type="domain" description="MaoC-like" evidence="1">
    <location>
        <begin position="15"/>
        <end position="123"/>
    </location>
</feature>
<dbReference type="EMBL" id="VTUU01000007">
    <property type="protein sequence ID" value="KAA1172327.1"/>
    <property type="molecule type" value="Genomic_DNA"/>
</dbReference>